<dbReference type="GO" id="GO:0005829">
    <property type="term" value="C:cytosol"/>
    <property type="evidence" value="ECO:0007669"/>
    <property type="project" value="TreeGrafter"/>
</dbReference>
<dbReference type="GO" id="GO:0005525">
    <property type="term" value="F:GTP binding"/>
    <property type="evidence" value="ECO:0007669"/>
    <property type="project" value="InterPro"/>
</dbReference>
<evidence type="ECO:0000313" key="2">
    <source>
        <dbReference type="Proteomes" id="UP000507245"/>
    </source>
</evidence>
<dbReference type="AlphaFoldDB" id="A0A6J5Y175"/>
<dbReference type="EMBL" id="CAEKKB010000008">
    <property type="protein sequence ID" value="CAB4319900.1"/>
    <property type="molecule type" value="Genomic_DNA"/>
</dbReference>
<dbReference type="GO" id="GO:0006616">
    <property type="term" value="P:SRP-dependent cotranslational protein targeting to membrane, translocation"/>
    <property type="evidence" value="ECO:0007669"/>
    <property type="project" value="TreeGrafter"/>
</dbReference>
<dbReference type="OrthoDB" id="10250817at2759"/>
<dbReference type="InterPro" id="IPR022941">
    <property type="entry name" value="SRP54"/>
</dbReference>
<dbReference type="PANTHER" id="PTHR11564">
    <property type="entry name" value="SIGNAL RECOGNITION PARTICLE 54K PROTEIN SRP54"/>
    <property type="match status" value="1"/>
</dbReference>
<dbReference type="Proteomes" id="UP000507245">
    <property type="component" value="Unassembled WGS sequence"/>
</dbReference>
<organism evidence="1 2">
    <name type="scientific">Prunus armeniaca</name>
    <name type="common">Apricot</name>
    <name type="synonym">Armeniaca vulgaris</name>
    <dbReference type="NCBI Taxonomy" id="36596"/>
    <lineage>
        <taxon>Eukaryota</taxon>
        <taxon>Viridiplantae</taxon>
        <taxon>Streptophyta</taxon>
        <taxon>Embryophyta</taxon>
        <taxon>Tracheophyta</taxon>
        <taxon>Spermatophyta</taxon>
        <taxon>Magnoliopsida</taxon>
        <taxon>eudicotyledons</taxon>
        <taxon>Gunneridae</taxon>
        <taxon>Pentapetalae</taxon>
        <taxon>rosids</taxon>
        <taxon>fabids</taxon>
        <taxon>Rosales</taxon>
        <taxon>Rosaceae</taxon>
        <taxon>Amygdaloideae</taxon>
        <taxon>Amygdaleae</taxon>
        <taxon>Prunus</taxon>
    </lineage>
</organism>
<name>A0A6J5Y175_PRUAR</name>
<evidence type="ECO:0000313" key="1">
    <source>
        <dbReference type="EMBL" id="CAB4319900.1"/>
    </source>
</evidence>
<proteinExistence type="predicted"/>
<dbReference type="SUPFAM" id="SSF47446">
    <property type="entry name" value="Signal peptide-binding domain"/>
    <property type="match status" value="1"/>
</dbReference>
<dbReference type="InterPro" id="IPR036891">
    <property type="entry name" value="Signal_recog_part_SRP54_M_sf"/>
</dbReference>
<dbReference type="GO" id="GO:0003924">
    <property type="term" value="F:GTPase activity"/>
    <property type="evidence" value="ECO:0007669"/>
    <property type="project" value="InterPro"/>
</dbReference>
<keyword evidence="2" id="KW-1185">Reference proteome</keyword>
<reference evidence="2" key="1">
    <citation type="journal article" date="2020" name="Genome Biol.">
        <title>Gamete binning: chromosome-level and haplotype-resolved genome assembly enabled by high-throughput single-cell sequencing of gamete genomes.</title>
        <authorList>
            <person name="Campoy J.A."/>
            <person name="Sun H."/>
            <person name="Goel M."/>
            <person name="Jiao W.-B."/>
            <person name="Folz-Donahue K."/>
            <person name="Wang N."/>
            <person name="Rubio M."/>
            <person name="Liu C."/>
            <person name="Kukat C."/>
            <person name="Ruiz D."/>
            <person name="Huettel B."/>
            <person name="Schneeberger K."/>
        </authorList>
    </citation>
    <scope>NUCLEOTIDE SEQUENCE [LARGE SCALE GENOMIC DNA]</scope>
    <source>
        <strain evidence="2">cv. Rojo Pasion</strain>
    </source>
</reference>
<dbReference type="GO" id="GO:0030942">
    <property type="term" value="F:endoplasmic reticulum signal peptide binding"/>
    <property type="evidence" value="ECO:0007669"/>
    <property type="project" value="TreeGrafter"/>
</dbReference>
<sequence>MDVIVDRTQLQAKNLFGLCRSSQCFQDLVLNPKGREKESQAKNKRYMTMMVQLQKAASNDHSSFGGWGRNSHGLVNSLTCLAELDSSNPKLMNESLIIQIARGSGLKIREVMEMFEEYKRLAKIWSKMKGLKIPKKAYEQRPFSPDAEADWWHGQTTEFDEANGF</sequence>
<gene>
    <name evidence="1" type="ORF">ORAREDHAP_LOCUS47819</name>
</gene>
<dbReference type="GO" id="GO:0008312">
    <property type="term" value="F:7S RNA binding"/>
    <property type="evidence" value="ECO:0007669"/>
    <property type="project" value="InterPro"/>
</dbReference>
<dbReference type="GO" id="GO:0005786">
    <property type="term" value="C:signal recognition particle, endoplasmic reticulum targeting"/>
    <property type="evidence" value="ECO:0007669"/>
    <property type="project" value="TreeGrafter"/>
</dbReference>
<dbReference type="PANTHER" id="PTHR11564:SF5">
    <property type="entry name" value="SIGNAL RECOGNITION PARTICLE SUBUNIT SRP54"/>
    <property type="match status" value="1"/>
</dbReference>
<accession>A0A6J5Y175</accession>
<protein>
    <submittedName>
        <fullName evidence="1">Uncharacterized protein</fullName>
    </submittedName>
</protein>
<dbReference type="Gene3D" id="1.10.260.30">
    <property type="entry name" value="Signal recognition particle, SRP54 subunit, M-domain"/>
    <property type="match status" value="1"/>
</dbReference>